<dbReference type="KEGG" id="harc:HARCEL1_12740"/>
<sequence>MTTRLAIVGCSQSKHDPDEWGKAHPDHEEGDDVDVLPLRHLYKRSYWVVKLRYARLVADDWRILSAGLGLANPDRPMEDSYDRTITEMTDEEIEAWVEDVGPDIRSFVERHWDENVVIDVLLGQRYLEPIQHILEDLPAEVVYPFEGTAGNGEQMSRLKELVEQYRDEGSIDLERAKAAES</sequence>
<feature type="domain" description="DUF6884" evidence="1">
    <location>
        <begin position="37"/>
        <end position="160"/>
    </location>
</feature>
<proteinExistence type="predicted"/>
<accession>A0A2R4X472</accession>
<protein>
    <recommendedName>
        <fullName evidence="1">DUF6884 domain-containing protein</fullName>
    </recommendedName>
</protein>
<evidence type="ECO:0000313" key="3">
    <source>
        <dbReference type="Proteomes" id="UP000244727"/>
    </source>
</evidence>
<dbReference type="AlphaFoldDB" id="A0A2R4X472"/>
<dbReference type="RefSeq" id="WP_108383951.1">
    <property type="nucleotide sequence ID" value="NZ_CP028858.1"/>
</dbReference>
<gene>
    <name evidence="2" type="ORF">HARCEL1_12740</name>
</gene>
<evidence type="ECO:0000313" key="2">
    <source>
        <dbReference type="EMBL" id="AWB28503.1"/>
    </source>
</evidence>
<dbReference type="Proteomes" id="UP000244727">
    <property type="component" value="Chromosome"/>
</dbReference>
<organism evidence="2 3">
    <name type="scientific">Halococcoides cellulosivorans</name>
    <dbReference type="NCBI Taxonomy" id="1679096"/>
    <lineage>
        <taxon>Archaea</taxon>
        <taxon>Methanobacteriati</taxon>
        <taxon>Methanobacteriota</taxon>
        <taxon>Stenosarchaea group</taxon>
        <taxon>Halobacteria</taxon>
        <taxon>Halobacteriales</taxon>
        <taxon>Haloarculaceae</taxon>
        <taxon>Halococcoides</taxon>
    </lineage>
</organism>
<dbReference type="InterPro" id="IPR049251">
    <property type="entry name" value="DUF6884"/>
</dbReference>
<dbReference type="Pfam" id="PF21818">
    <property type="entry name" value="DUF6884"/>
    <property type="match status" value="1"/>
</dbReference>
<name>A0A2R4X472_9EURY</name>
<reference evidence="2 3" key="1">
    <citation type="submission" date="2018-04" db="EMBL/GenBank/DDBJ databases">
        <title>Halococcoides cellulosivorans gen. nov., sp. nov., an extremely halophilic cellulose-utilizing haloarchaeon from hypersaline lakes.</title>
        <authorList>
            <person name="Sorokin D.Y."/>
            <person name="Toshchakov S.V."/>
            <person name="Samarov N.I."/>
            <person name="Korzhenkov A."/>
            <person name="Kublanov I.V."/>
        </authorList>
    </citation>
    <scope>NUCLEOTIDE SEQUENCE [LARGE SCALE GENOMIC DNA]</scope>
    <source>
        <strain evidence="2 3">HArcel1</strain>
    </source>
</reference>
<dbReference type="EMBL" id="CP028858">
    <property type="protein sequence ID" value="AWB28503.1"/>
    <property type="molecule type" value="Genomic_DNA"/>
</dbReference>
<keyword evidence="3" id="KW-1185">Reference proteome</keyword>
<evidence type="ECO:0000259" key="1">
    <source>
        <dbReference type="Pfam" id="PF21818"/>
    </source>
</evidence>
<dbReference type="GeneID" id="36513389"/>